<evidence type="ECO:0000256" key="3">
    <source>
        <dbReference type="ARBA" id="ARBA00022723"/>
    </source>
</evidence>
<protein>
    <recommendedName>
        <fullName evidence="6">Lipopolysaccharide biosynthesis glycosyltransferase</fullName>
    </recommendedName>
</protein>
<comment type="caution">
    <text evidence="4">The sequence shown here is derived from an EMBL/GenBank/DDBJ whole genome shotgun (WGS) entry which is preliminary data.</text>
</comment>
<dbReference type="RefSeq" id="WP_220253093.1">
    <property type="nucleotide sequence ID" value="NZ_JAICCF010000005.1"/>
</dbReference>
<dbReference type="InterPro" id="IPR029044">
    <property type="entry name" value="Nucleotide-diphossugar_trans"/>
</dbReference>
<keyword evidence="5" id="KW-1185">Reference proteome</keyword>
<organism evidence="4 5">
    <name type="scientific">Chitinophaga rhizophila</name>
    <dbReference type="NCBI Taxonomy" id="2866212"/>
    <lineage>
        <taxon>Bacteria</taxon>
        <taxon>Pseudomonadati</taxon>
        <taxon>Bacteroidota</taxon>
        <taxon>Chitinophagia</taxon>
        <taxon>Chitinophagales</taxon>
        <taxon>Chitinophagaceae</taxon>
        <taxon>Chitinophaga</taxon>
    </lineage>
</organism>
<sequence>MHIAFVIDLLSFEGLGATLTSLVRNCTDTSRLDLHFICNNVKNRHKNNILMLLQTEGYHGRTKFYDFDAAQQFSHLNAVNGSRTRYGRFLIPKLIEADYVLSLDTDLVVLLDVLMLDNVRFEDHFLAAVPAGSFRSTLESKLLPGQLSVCTDERCFNAGVLLMNLPVWKERDICHEIDKICVRHPSELTAADYTVLNEVCNGTFHHLEEQYNSNWAPGQAQPADGKNVIVRFAGTPKPWDFLGKEVHAGYKLWTDYDTTFWDRRYKRIAFAALQRIWQIRKSLVKYYLKKTRQLKTADALQVKRI</sequence>
<evidence type="ECO:0000256" key="1">
    <source>
        <dbReference type="ARBA" id="ARBA00022676"/>
    </source>
</evidence>
<dbReference type="EMBL" id="JAICCF010000005">
    <property type="protein sequence ID" value="MBW8687771.1"/>
    <property type="molecule type" value="Genomic_DNA"/>
</dbReference>
<dbReference type="SUPFAM" id="SSF53448">
    <property type="entry name" value="Nucleotide-diphospho-sugar transferases"/>
    <property type="match status" value="1"/>
</dbReference>
<gene>
    <name evidence="4" type="ORF">K1Y79_25760</name>
</gene>
<evidence type="ECO:0000313" key="5">
    <source>
        <dbReference type="Proteomes" id="UP000812961"/>
    </source>
</evidence>
<name>A0ABS7GK55_9BACT</name>
<reference evidence="4 5" key="1">
    <citation type="submission" date="2021-08" db="EMBL/GenBank/DDBJ databases">
        <title>The genome sequence of Chitinophaga sp. B61.</title>
        <authorList>
            <person name="Zhang X."/>
        </authorList>
    </citation>
    <scope>NUCLEOTIDE SEQUENCE [LARGE SCALE GENOMIC DNA]</scope>
    <source>
        <strain evidence="4 5">B61</strain>
    </source>
</reference>
<evidence type="ECO:0000313" key="4">
    <source>
        <dbReference type="EMBL" id="MBW8687771.1"/>
    </source>
</evidence>
<dbReference type="PANTHER" id="PTHR13778">
    <property type="entry name" value="GLYCOSYLTRANSFERASE 8 DOMAIN-CONTAINING PROTEIN"/>
    <property type="match status" value="1"/>
</dbReference>
<keyword evidence="1" id="KW-0328">Glycosyltransferase</keyword>
<evidence type="ECO:0008006" key="6">
    <source>
        <dbReference type="Google" id="ProtNLM"/>
    </source>
</evidence>
<keyword evidence="2" id="KW-0808">Transferase</keyword>
<dbReference type="PANTHER" id="PTHR13778:SF47">
    <property type="entry name" value="LIPOPOLYSACCHARIDE 1,3-GALACTOSYLTRANSFERASE"/>
    <property type="match status" value="1"/>
</dbReference>
<dbReference type="InterPro" id="IPR002495">
    <property type="entry name" value="Glyco_trans_8"/>
</dbReference>
<accession>A0ABS7GK55</accession>
<dbReference type="InterPro" id="IPR050748">
    <property type="entry name" value="Glycosyltrans_8_dom-fam"/>
</dbReference>
<evidence type="ECO:0000256" key="2">
    <source>
        <dbReference type="ARBA" id="ARBA00022679"/>
    </source>
</evidence>
<dbReference type="Gene3D" id="3.90.550.10">
    <property type="entry name" value="Spore Coat Polysaccharide Biosynthesis Protein SpsA, Chain A"/>
    <property type="match status" value="1"/>
</dbReference>
<proteinExistence type="predicted"/>
<keyword evidence="3" id="KW-0479">Metal-binding</keyword>
<dbReference type="Pfam" id="PF01501">
    <property type="entry name" value="Glyco_transf_8"/>
    <property type="match status" value="1"/>
</dbReference>
<dbReference type="Proteomes" id="UP000812961">
    <property type="component" value="Unassembled WGS sequence"/>
</dbReference>